<dbReference type="PROSITE" id="PS01095">
    <property type="entry name" value="GH18_1"/>
    <property type="match status" value="1"/>
</dbReference>
<proteinExistence type="predicted"/>
<dbReference type="AlphaFoldDB" id="A0AAJ0CGN1"/>
<evidence type="ECO:0000256" key="8">
    <source>
        <dbReference type="ARBA" id="ARBA00023277"/>
    </source>
</evidence>
<dbReference type="SUPFAM" id="SSF51445">
    <property type="entry name" value="(Trans)glycosidases"/>
    <property type="match status" value="1"/>
</dbReference>
<accession>A0AAJ0CGN1</accession>
<keyword evidence="4 11" id="KW-0732">Signal</keyword>
<dbReference type="Gene3D" id="3.20.20.80">
    <property type="entry name" value="Glycosidases"/>
    <property type="match status" value="1"/>
</dbReference>
<keyword evidence="3" id="KW-0964">Secreted</keyword>
<dbReference type="InterPro" id="IPR001579">
    <property type="entry name" value="Glyco_hydro_18_chit_AS"/>
</dbReference>
<sequence length="318" mass="34679">MKIPFITFLAVGAATVLAGSASVCPRSNNAHASGAALQKILDYKKSDHQIMAAYFRSWRDIASDPAQNKASMDDLPDCLDIAFVFPQGDEPDAFYTALKDRYVPALRSRGTKVVRTISIAALLDEKYANDPRGHEALATHLLDTYVNAHGLDGLDVDFENTLTASQLSQASGVFAALSKSLGPQSGTGKLLIFDTNQDGTAPLFRAVHPYVDYVLVQSYGRRVSGTQGTFNTYKPYISSRQYLIGFSFPEEHGAAWGDVTPPMRTSRAYQYAQWQPSGARKGGVFSYAVDRDGKVEGDDALAPTNYTWTRELIAAMNP</sequence>
<dbReference type="GO" id="GO:0005576">
    <property type="term" value="C:extracellular region"/>
    <property type="evidence" value="ECO:0007669"/>
    <property type="project" value="UniProtKB-SubCell"/>
</dbReference>
<dbReference type="InterPro" id="IPR001223">
    <property type="entry name" value="Glyco_hydro18_cat"/>
</dbReference>
<gene>
    <name evidence="13" type="ORF">QQS21_011954</name>
</gene>
<evidence type="ECO:0000256" key="11">
    <source>
        <dbReference type="SAM" id="SignalP"/>
    </source>
</evidence>
<evidence type="ECO:0000256" key="7">
    <source>
        <dbReference type="ARBA" id="ARBA00023026"/>
    </source>
</evidence>
<evidence type="ECO:0000256" key="6">
    <source>
        <dbReference type="ARBA" id="ARBA00023024"/>
    </source>
</evidence>
<name>A0AAJ0CGN1_9HYPO</name>
<keyword evidence="9" id="KW-0326">Glycosidase</keyword>
<dbReference type="PROSITE" id="PS51910">
    <property type="entry name" value="GH18_2"/>
    <property type="match status" value="1"/>
</dbReference>
<dbReference type="EMBL" id="JASWJB010000449">
    <property type="protein sequence ID" value="KAK2590361.1"/>
    <property type="molecule type" value="Genomic_DNA"/>
</dbReference>
<dbReference type="GO" id="GO:0006032">
    <property type="term" value="P:chitin catabolic process"/>
    <property type="evidence" value="ECO:0007669"/>
    <property type="project" value="UniProtKB-KW"/>
</dbReference>
<evidence type="ECO:0000256" key="10">
    <source>
        <dbReference type="ARBA" id="ARBA00023326"/>
    </source>
</evidence>
<keyword evidence="7" id="KW-0843">Virulence</keyword>
<dbReference type="InterPro" id="IPR017853">
    <property type="entry name" value="GH"/>
</dbReference>
<comment type="subcellular location">
    <subcellularLocation>
        <location evidence="2">Secreted</location>
    </subcellularLocation>
</comment>
<feature type="signal peptide" evidence="11">
    <location>
        <begin position="1"/>
        <end position="18"/>
    </location>
</feature>
<dbReference type="InterPro" id="IPR057016">
    <property type="entry name" value="EndoS_F2-like_TIM-barrel"/>
</dbReference>
<dbReference type="GO" id="GO:0008843">
    <property type="term" value="F:endochitinase activity"/>
    <property type="evidence" value="ECO:0007669"/>
    <property type="project" value="UniProtKB-EC"/>
</dbReference>
<protein>
    <recommendedName>
        <fullName evidence="12">GH18 domain-containing protein</fullName>
    </recommendedName>
</protein>
<comment type="caution">
    <text evidence="13">The sequence shown here is derived from an EMBL/GenBank/DDBJ whole genome shotgun (WGS) entry which is preliminary data.</text>
</comment>
<keyword evidence="8" id="KW-0119">Carbohydrate metabolism</keyword>
<evidence type="ECO:0000313" key="13">
    <source>
        <dbReference type="EMBL" id="KAK2590361.1"/>
    </source>
</evidence>
<evidence type="ECO:0000256" key="5">
    <source>
        <dbReference type="ARBA" id="ARBA00022801"/>
    </source>
</evidence>
<reference evidence="13" key="1">
    <citation type="submission" date="2023-06" db="EMBL/GenBank/DDBJ databases">
        <title>Conoideocrella luteorostrata (Hypocreales: Clavicipitaceae), a potential biocontrol fungus for elongate hemlock scale in United States Christmas tree production areas.</title>
        <authorList>
            <person name="Barrett H."/>
            <person name="Lovett B."/>
            <person name="Macias A.M."/>
            <person name="Stajich J.E."/>
            <person name="Kasson M.T."/>
        </authorList>
    </citation>
    <scope>NUCLEOTIDE SEQUENCE</scope>
    <source>
        <strain evidence="13">ARSEF 14590</strain>
    </source>
</reference>
<evidence type="ECO:0000256" key="1">
    <source>
        <dbReference type="ARBA" id="ARBA00000822"/>
    </source>
</evidence>
<keyword evidence="6" id="KW-0146">Chitin degradation</keyword>
<evidence type="ECO:0000256" key="2">
    <source>
        <dbReference type="ARBA" id="ARBA00004613"/>
    </source>
</evidence>
<dbReference type="GO" id="GO:0000272">
    <property type="term" value="P:polysaccharide catabolic process"/>
    <property type="evidence" value="ECO:0007669"/>
    <property type="project" value="UniProtKB-KW"/>
</dbReference>
<evidence type="ECO:0000256" key="3">
    <source>
        <dbReference type="ARBA" id="ARBA00022525"/>
    </source>
</evidence>
<dbReference type="Pfam" id="PF23916">
    <property type="entry name" value="TIM-barrel_EndoS"/>
    <property type="match status" value="1"/>
</dbReference>
<organism evidence="13 14">
    <name type="scientific">Conoideocrella luteorostrata</name>
    <dbReference type="NCBI Taxonomy" id="1105319"/>
    <lineage>
        <taxon>Eukaryota</taxon>
        <taxon>Fungi</taxon>
        <taxon>Dikarya</taxon>
        <taxon>Ascomycota</taxon>
        <taxon>Pezizomycotina</taxon>
        <taxon>Sordariomycetes</taxon>
        <taxon>Hypocreomycetidae</taxon>
        <taxon>Hypocreales</taxon>
        <taxon>Clavicipitaceae</taxon>
        <taxon>Conoideocrella</taxon>
    </lineage>
</organism>
<evidence type="ECO:0000313" key="14">
    <source>
        <dbReference type="Proteomes" id="UP001251528"/>
    </source>
</evidence>
<evidence type="ECO:0000259" key="12">
    <source>
        <dbReference type="PROSITE" id="PS51910"/>
    </source>
</evidence>
<feature type="chain" id="PRO_5042549637" description="GH18 domain-containing protein" evidence="11">
    <location>
        <begin position="19"/>
        <end position="318"/>
    </location>
</feature>
<feature type="domain" description="GH18" evidence="12">
    <location>
        <begin position="49"/>
        <end position="318"/>
    </location>
</feature>
<keyword evidence="10" id="KW-0624">Polysaccharide degradation</keyword>
<evidence type="ECO:0000256" key="4">
    <source>
        <dbReference type="ARBA" id="ARBA00022729"/>
    </source>
</evidence>
<evidence type="ECO:0000256" key="9">
    <source>
        <dbReference type="ARBA" id="ARBA00023295"/>
    </source>
</evidence>
<keyword evidence="14" id="KW-1185">Reference proteome</keyword>
<keyword evidence="5" id="KW-0378">Hydrolase</keyword>
<comment type="catalytic activity">
    <reaction evidence="1">
        <text>Random endo-hydrolysis of N-acetyl-beta-D-glucosaminide (1-&gt;4)-beta-linkages in chitin and chitodextrins.</text>
        <dbReference type="EC" id="3.2.1.14"/>
    </reaction>
</comment>
<dbReference type="Proteomes" id="UP001251528">
    <property type="component" value="Unassembled WGS sequence"/>
</dbReference>